<keyword evidence="2" id="KW-0614">Plasmid</keyword>
<dbReference type="PANTHER" id="PTHR37166:SF1">
    <property type="entry name" value="PROTEIN FLAG"/>
    <property type="match status" value="1"/>
</dbReference>
<feature type="region of interest" description="Disordered" evidence="1">
    <location>
        <begin position="22"/>
        <end position="57"/>
    </location>
</feature>
<dbReference type="RefSeq" id="WP_011519658.1">
    <property type="nucleotide sequence ID" value="NC_007974.2"/>
</dbReference>
<dbReference type="HOGENOM" id="CLU_120910_4_4_4"/>
<geneLocation type="plasmid" evidence="2 3">
    <name>megaplasmid</name>
</geneLocation>
<proteinExistence type="predicted"/>
<keyword evidence="3" id="KW-1185">Reference proteome</keyword>
<gene>
    <name evidence="2" type="primary">flaG</name>
    <name evidence="2" type="ordered locus">Rmet_5253</name>
</gene>
<dbReference type="Pfam" id="PF03646">
    <property type="entry name" value="FlaG"/>
    <property type="match status" value="1"/>
</dbReference>
<accession>Q1LCL4</accession>
<feature type="compositionally biased region" description="Polar residues" evidence="1">
    <location>
        <begin position="31"/>
        <end position="45"/>
    </location>
</feature>
<dbReference type="AlphaFoldDB" id="Q1LCL4"/>
<keyword evidence="2" id="KW-0282">Flagellum</keyword>
<dbReference type="EMBL" id="CP000353">
    <property type="protein sequence ID" value="ABF12112.1"/>
    <property type="molecule type" value="Genomic_DNA"/>
</dbReference>
<reference evidence="3" key="1">
    <citation type="journal article" date="2010" name="PLoS ONE">
        <title>The complete genome sequence of Cupriavidus metallidurans strain CH34, a master survivalist in harsh and anthropogenic environments.</title>
        <authorList>
            <person name="Janssen P.J."/>
            <person name="Van Houdt R."/>
            <person name="Moors H."/>
            <person name="Monsieurs P."/>
            <person name="Morin N."/>
            <person name="Michaux A."/>
            <person name="Benotmane M.A."/>
            <person name="Leys N."/>
            <person name="Vallaeys T."/>
            <person name="Lapidus A."/>
            <person name="Monchy S."/>
            <person name="Medigue C."/>
            <person name="Taghavi S."/>
            <person name="McCorkle S."/>
            <person name="Dunn J."/>
            <person name="van der Lelie D."/>
            <person name="Mergeay M."/>
        </authorList>
    </citation>
    <scope>NUCLEOTIDE SEQUENCE [LARGE SCALE GENOMIC DNA]</scope>
    <source>
        <strain evidence="3">ATCC 43123 / DSM 2839 / NBRC 102507 / CH34</strain>
    </source>
</reference>
<dbReference type="InterPro" id="IPR005186">
    <property type="entry name" value="FlaG"/>
</dbReference>
<dbReference type="KEGG" id="rme:Rmet_5253"/>
<dbReference type="Gene3D" id="3.30.160.170">
    <property type="entry name" value="FlaG-like"/>
    <property type="match status" value="1"/>
</dbReference>
<dbReference type="PANTHER" id="PTHR37166">
    <property type="entry name" value="PROTEIN FLAG"/>
    <property type="match status" value="1"/>
</dbReference>
<keyword evidence="2" id="KW-0969">Cilium</keyword>
<dbReference type="InterPro" id="IPR035924">
    <property type="entry name" value="FlaG-like_sf"/>
</dbReference>
<name>Q1LCL4_CUPMC</name>
<sequence>MATQTAPSSGVVQAAVGVSLPQPGLRASATPADTSQAPAGVTSATPAPDQPAVRPSTDAAVRKLTEALRAASVSVQFEIDRETNRVVTKIVDKANGEIIRQIPTEEVVRIADALAQLQGLFVNQTA</sequence>
<evidence type="ECO:0000313" key="2">
    <source>
        <dbReference type="EMBL" id="ABF12112.1"/>
    </source>
</evidence>
<keyword evidence="2" id="KW-0966">Cell projection</keyword>
<dbReference type="SUPFAM" id="SSF160214">
    <property type="entry name" value="FlaG-like"/>
    <property type="match status" value="1"/>
</dbReference>
<organism evidence="2 3">
    <name type="scientific">Cupriavidus metallidurans (strain ATCC 43123 / DSM 2839 / NBRC 102507 / CH34)</name>
    <name type="common">Ralstonia metallidurans</name>
    <dbReference type="NCBI Taxonomy" id="266264"/>
    <lineage>
        <taxon>Bacteria</taxon>
        <taxon>Pseudomonadati</taxon>
        <taxon>Pseudomonadota</taxon>
        <taxon>Betaproteobacteria</taxon>
        <taxon>Burkholderiales</taxon>
        <taxon>Burkholderiaceae</taxon>
        <taxon>Cupriavidus</taxon>
    </lineage>
</organism>
<evidence type="ECO:0000256" key="1">
    <source>
        <dbReference type="SAM" id="MobiDB-lite"/>
    </source>
</evidence>
<dbReference type="eggNOG" id="COG1334">
    <property type="taxonomic scope" value="Bacteria"/>
</dbReference>
<dbReference type="Proteomes" id="UP000002429">
    <property type="component" value="Plasmid megaplasmid"/>
</dbReference>
<evidence type="ECO:0000313" key="3">
    <source>
        <dbReference type="Proteomes" id="UP000002429"/>
    </source>
</evidence>
<protein>
    <submittedName>
        <fullName evidence="2">Flagellar protein FlaG</fullName>
    </submittedName>
</protein>